<sequence length="405" mass="44022">MIEDQQRERGNAQPVEAIMAPATCGIVRKVPVRFTHAPRYTRRRLTNWLAGAGMRRNGTSLYIAAIACALAGCATTARPDSAQAQPPRFDPATAPPAPDYAGPTNWASLPSIRDDGDTVPKGVAEPPQLRAPADVFFIHSAVPLRRAVWNAGTSDVWFNGDVGQTTIRNQASAFNGCCAIYAPRYRQMNPAWSSDGSEAALALAYGDILRAFREFRRRVGDRPFILAGHGLGSRLGRMLIEREVDGRPIAAHMVAAYLVGEHIPLDWFGARRDIRHCTTATDTGCVVTWSIWAEGSKAAPSRPAAACNNPISWTTGPTPAPRTAHRGAWMRGGYEFPEPLRAPDAELIEARCGQGGRVYSSSPGERYASFIAPDGSYRALDVQLVYMDLRHNAVDRVAAFLAGQR</sequence>
<protein>
    <submittedName>
        <fullName evidence="2">DUF3089 domain-containing protein</fullName>
    </submittedName>
</protein>
<dbReference type="AlphaFoldDB" id="A0A518RG15"/>
<evidence type="ECO:0000313" key="2">
    <source>
        <dbReference type="EMBL" id="QDX26400.1"/>
    </source>
</evidence>
<dbReference type="Pfam" id="PF11288">
    <property type="entry name" value="DUF3089"/>
    <property type="match status" value="1"/>
</dbReference>
<reference evidence="2 3" key="1">
    <citation type="submission" date="2019-07" db="EMBL/GenBank/DDBJ databases">
        <title>Sphingomonas alkalisoli sp. nov., isolated from rhizosphere soil of Suaedae salsa.</title>
        <authorList>
            <person name="Zhang H."/>
            <person name="Xu L."/>
            <person name="Zhang J.-X."/>
            <person name="Sun J.-Q."/>
        </authorList>
    </citation>
    <scope>NUCLEOTIDE SEQUENCE [LARGE SCALE GENOMIC DNA]</scope>
    <source>
        <strain evidence="2 3">XS-10</strain>
    </source>
</reference>
<keyword evidence="3" id="KW-1185">Reference proteome</keyword>
<dbReference type="KEGG" id="ssua:FPZ54_10435"/>
<organism evidence="2 3">
    <name type="scientific">Sphingomonas suaedae</name>
    <dbReference type="NCBI Taxonomy" id="2599297"/>
    <lineage>
        <taxon>Bacteria</taxon>
        <taxon>Pseudomonadati</taxon>
        <taxon>Pseudomonadota</taxon>
        <taxon>Alphaproteobacteria</taxon>
        <taxon>Sphingomonadales</taxon>
        <taxon>Sphingomonadaceae</taxon>
        <taxon>Sphingomonas</taxon>
    </lineage>
</organism>
<dbReference type="InterPro" id="IPR029058">
    <property type="entry name" value="AB_hydrolase_fold"/>
</dbReference>
<dbReference type="EMBL" id="CP042239">
    <property type="protein sequence ID" value="QDX26400.1"/>
    <property type="molecule type" value="Genomic_DNA"/>
</dbReference>
<name>A0A518RG15_9SPHN</name>
<feature type="region of interest" description="Disordered" evidence="1">
    <location>
        <begin position="79"/>
        <end position="125"/>
    </location>
</feature>
<dbReference type="OrthoDB" id="9794645at2"/>
<dbReference type="SUPFAM" id="SSF53474">
    <property type="entry name" value="alpha/beta-Hydrolases"/>
    <property type="match status" value="1"/>
</dbReference>
<evidence type="ECO:0000256" key="1">
    <source>
        <dbReference type="SAM" id="MobiDB-lite"/>
    </source>
</evidence>
<evidence type="ECO:0000313" key="3">
    <source>
        <dbReference type="Proteomes" id="UP000318055"/>
    </source>
</evidence>
<proteinExistence type="predicted"/>
<dbReference type="InterPro" id="IPR021440">
    <property type="entry name" value="DUF3089"/>
</dbReference>
<dbReference type="Proteomes" id="UP000318055">
    <property type="component" value="Chromosome"/>
</dbReference>
<accession>A0A518RG15</accession>
<gene>
    <name evidence="2" type="ORF">FPZ54_10435</name>
</gene>